<comment type="caution">
    <text evidence="15">The sequence shown here is derived from an EMBL/GenBank/DDBJ whole genome shotgun (WGS) entry which is preliminary data.</text>
</comment>
<evidence type="ECO:0000256" key="3">
    <source>
        <dbReference type="ARBA" id="ARBA00022679"/>
    </source>
</evidence>
<dbReference type="Pfam" id="PF01966">
    <property type="entry name" value="HD"/>
    <property type="match status" value="1"/>
</dbReference>
<evidence type="ECO:0000259" key="14">
    <source>
        <dbReference type="PROSITE" id="PS51831"/>
    </source>
</evidence>
<dbReference type="STRING" id="1026882.MAMP_00179"/>
<evidence type="ECO:0000256" key="8">
    <source>
        <dbReference type="ARBA" id="ARBA00022800"/>
    </source>
</evidence>
<dbReference type="eggNOG" id="COG0617">
    <property type="taxonomic scope" value="Bacteria"/>
</dbReference>
<dbReference type="InterPro" id="IPR043519">
    <property type="entry name" value="NT_sf"/>
</dbReference>
<dbReference type="GO" id="GO:0003723">
    <property type="term" value="F:RNA binding"/>
    <property type="evidence" value="ECO:0007669"/>
    <property type="project" value="UniProtKB-KW"/>
</dbReference>
<dbReference type="SUPFAM" id="SSF81891">
    <property type="entry name" value="Poly A polymerase C-terminal region-like"/>
    <property type="match status" value="1"/>
</dbReference>
<keyword evidence="5" id="KW-0548">Nucleotidyltransferase</keyword>
<keyword evidence="6" id="KW-0479">Metal-binding</keyword>
<keyword evidence="16" id="KW-1185">Reference proteome</keyword>
<dbReference type="InterPro" id="IPR003607">
    <property type="entry name" value="HD/PDEase_dom"/>
</dbReference>
<dbReference type="GO" id="GO:0042245">
    <property type="term" value="P:RNA repair"/>
    <property type="evidence" value="ECO:0007669"/>
    <property type="project" value="UniProtKB-KW"/>
</dbReference>
<keyword evidence="8" id="KW-0692">RNA repair</keyword>
<name>F5SXZ4_9GAMM</name>
<dbReference type="Proteomes" id="UP000003544">
    <property type="component" value="Unassembled WGS sequence"/>
</dbReference>
<evidence type="ECO:0000256" key="5">
    <source>
        <dbReference type="ARBA" id="ARBA00022695"/>
    </source>
</evidence>
<comment type="cofactor">
    <cofactor evidence="1">
        <name>Mg(2+)</name>
        <dbReference type="ChEBI" id="CHEBI:18420"/>
    </cofactor>
</comment>
<evidence type="ECO:0000313" key="16">
    <source>
        <dbReference type="Proteomes" id="UP000003544"/>
    </source>
</evidence>
<dbReference type="InterPro" id="IPR002646">
    <property type="entry name" value="PolA_pol_head_dom"/>
</dbReference>
<dbReference type="SUPFAM" id="SSF81301">
    <property type="entry name" value="Nucleotidyltransferase"/>
    <property type="match status" value="1"/>
</dbReference>
<sequence>MVVGATTDYMLKNGYKPVGKDFPVFLHPKTQEEYALARTERKSGHGYQGFTVYASPEVTLEEDLARRDLTINAIAESVDGDLIDPFNGINDLKKGILRHVSPAFVEDPVRVLRIARFAARFNFAIAEETQQLIKQMVASGELEHLVAERVWQELSKALQTDQPSVFFTSLRQVNALSCLFPEVDRLFGVPQIPKWHPEVDTGIHVMMVIDQSAKLSDDLAVRFAALCHDLGKGLTPKDILPSHAGHEATSIELTNKLCQRLRVPKDIATLAAKVAEYHTDVHLLFELDAARVLEVIEGLDSFRRPERFEQFLLAGEADFRGRPGYETVDYPEKRAFAECFQQASQIDIKPLLEQGLAGEQIKQAIRQQRCDAIERVLSTHRRG</sequence>
<keyword evidence="3 13" id="KW-0808">Transferase</keyword>
<dbReference type="InterPro" id="IPR032828">
    <property type="entry name" value="PolyA_RNA-bd"/>
</dbReference>
<evidence type="ECO:0000256" key="9">
    <source>
        <dbReference type="ARBA" id="ARBA00022801"/>
    </source>
</evidence>
<keyword evidence="4" id="KW-0819">tRNA processing</keyword>
<evidence type="ECO:0000256" key="2">
    <source>
        <dbReference type="ARBA" id="ARBA00022596"/>
    </source>
</evidence>
<organism evidence="15 16">
    <name type="scientific">Methylophaga aminisulfidivorans MP</name>
    <dbReference type="NCBI Taxonomy" id="1026882"/>
    <lineage>
        <taxon>Bacteria</taxon>
        <taxon>Pseudomonadati</taxon>
        <taxon>Pseudomonadota</taxon>
        <taxon>Gammaproteobacteria</taxon>
        <taxon>Thiotrichales</taxon>
        <taxon>Piscirickettsiaceae</taxon>
        <taxon>Methylophaga</taxon>
    </lineage>
</organism>
<proteinExistence type="inferred from homology"/>
<evidence type="ECO:0000256" key="4">
    <source>
        <dbReference type="ARBA" id="ARBA00022694"/>
    </source>
</evidence>
<dbReference type="AlphaFoldDB" id="F5SXZ4"/>
<dbReference type="Gene3D" id="3.30.460.10">
    <property type="entry name" value="Beta Polymerase, domain 2"/>
    <property type="match status" value="1"/>
</dbReference>
<feature type="domain" description="HD" evidence="14">
    <location>
        <begin position="201"/>
        <end position="302"/>
    </location>
</feature>
<keyword evidence="9" id="KW-0378">Hydrolase</keyword>
<keyword evidence="2" id="KW-0533">Nickel</keyword>
<dbReference type="InterPro" id="IPR006674">
    <property type="entry name" value="HD_domain"/>
</dbReference>
<evidence type="ECO:0000256" key="10">
    <source>
        <dbReference type="ARBA" id="ARBA00022840"/>
    </source>
</evidence>
<dbReference type="PANTHER" id="PTHR47545">
    <property type="entry name" value="MULTIFUNCTIONAL CCA PROTEIN"/>
    <property type="match status" value="1"/>
</dbReference>
<dbReference type="InterPro" id="IPR012006">
    <property type="entry name" value="CCA_bact"/>
</dbReference>
<dbReference type="GO" id="GO:0004810">
    <property type="term" value="F:CCA tRNA nucleotidyltransferase activity"/>
    <property type="evidence" value="ECO:0007669"/>
    <property type="project" value="InterPro"/>
</dbReference>
<accession>F5SXZ4</accession>
<dbReference type="GO" id="GO:0005524">
    <property type="term" value="F:ATP binding"/>
    <property type="evidence" value="ECO:0007669"/>
    <property type="project" value="UniProtKB-KW"/>
</dbReference>
<dbReference type="PROSITE" id="PS51831">
    <property type="entry name" value="HD"/>
    <property type="match status" value="1"/>
</dbReference>
<evidence type="ECO:0000256" key="13">
    <source>
        <dbReference type="RuleBase" id="RU003953"/>
    </source>
</evidence>
<evidence type="ECO:0000313" key="15">
    <source>
        <dbReference type="EMBL" id="EGL54062.1"/>
    </source>
</evidence>
<evidence type="ECO:0000256" key="1">
    <source>
        <dbReference type="ARBA" id="ARBA00001946"/>
    </source>
</evidence>
<keyword evidence="7" id="KW-0547">Nucleotide-binding</keyword>
<dbReference type="Pfam" id="PF01743">
    <property type="entry name" value="PolyA_pol"/>
    <property type="match status" value="1"/>
</dbReference>
<keyword evidence="12 13" id="KW-0694">RNA-binding</keyword>
<evidence type="ECO:0000256" key="11">
    <source>
        <dbReference type="ARBA" id="ARBA00022842"/>
    </source>
</evidence>
<dbReference type="EMBL" id="AFIG01000001">
    <property type="protein sequence ID" value="EGL54062.1"/>
    <property type="molecule type" value="Genomic_DNA"/>
</dbReference>
<evidence type="ECO:0000256" key="6">
    <source>
        <dbReference type="ARBA" id="ARBA00022723"/>
    </source>
</evidence>
<evidence type="ECO:0000256" key="7">
    <source>
        <dbReference type="ARBA" id="ARBA00022741"/>
    </source>
</evidence>
<reference evidence="15 16" key="1">
    <citation type="journal article" date="2011" name="J. Bacteriol.">
        <title>Draft genome sequence of Methylophaga aminisulfidivorans MP T.</title>
        <authorList>
            <person name="Han G.H."/>
            <person name="Kim W."/>
            <person name="Chun J."/>
            <person name="Kim S.W."/>
        </authorList>
    </citation>
    <scope>NUCLEOTIDE SEQUENCE [LARGE SCALE GENOMIC DNA]</scope>
    <source>
        <strain evidence="16">MP(T)</strain>
    </source>
</reference>
<dbReference type="InterPro" id="IPR050124">
    <property type="entry name" value="tRNA_CCA-adding_enzyme"/>
</dbReference>
<dbReference type="GO" id="GO:0046872">
    <property type="term" value="F:metal ion binding"/>
    <property type="evidence" value="ECO:0007669"/>
    <property type="project" value="UniProtKB-KW"/>
</dbReference>
<dbReference type="SMART" id="SM00471">
    <property type="entry name" value="HDc"/>
    <property type="match status" value="1"/>
</dbReference>
<evidence type="ECO:0000256" key="12">
    <source>
        <dbReference type="ARBA" id="ARBA00022884"/>
    </source>
</evidence>
<dbReference type="GO" id="GO:0001680">
    <property type="term" value="P:tRNA 3'-terminal CCA addition"/>
    <property type="evidence" value="ECO:0007669"/>
    <property type="project" value="InterPro"/>
</dbReference>
<comment type="similarity">
    <text evidence="13">Belongs to the tRNA nucleotidyltransferase/poly(A) polymerase family.</text>
</comment>
<dbReference type="NCBIfam" id="NF008137">
    <property type="entry name" value="PRK10885.1"/>
    <property type="match status" value="1"/>
</dbReference>
<gene>
    <name evidence="15" type="ORF">MAMP_00179</name>
</gene>
<dbReference type="CDD" id="cd00077">
    <property type="entry name" value="HDc"/>
    <property type="match status" value="1"/>
</dbReference>
<keyword evidence="10" id="KW-0067">ATP-binding</keyword>
<dbReference type="Pfam" id="PF12627">
    <property type="entry name" value="PolyA_pol_RNAbd"/>
    <property type="match status" value="1"/>
</dbReference>
<dbReference type="PIRSF" id="PIRSF000813">
    <property type="entry name" value="CCA_bact"/>
    <property type="match status" value="1"/>
</dbReference>
<protein>
    <submittedName>
        <fullName evidence="15">tRNA nucleotidyltransferase/poly polymerase</fullName>
    </submittedName>
</protein>
<dbReference type="Gene3D" id="1.10.3090.10">
    <property type="entry name" value="cca-adding enzyme, domain 2"/>
    <property type="match status" value="1"/>
</dbReference>
<dbReference type="GO" id="GO:0016787">
    <property type="term" value="F:hydrolase activity"/>
    <property type="evidence" value="ECO:0007669"/>
    <property type="project" value="UniProtKB-KW"/>
</dbReference>
<dbReference type="PANTHER" id="PTHR47545:SF1">
    <property type="entry name" value="MULTIFUNCTIONAL CCA PROTEIN"/>
    <property type="match status" value="1"/>
</dbReference>
<keyword evidence="11" id="KW-0460">Magnesium</keyword>